<proteinExistence type="predicted"/>
<protein>
    <submittedName>
        <fullName evidence="1">Uncharacterized protein</fullName>
    </submittedName>
</protein>
<organism evidence="1 2">
    <name type="scientific">Castellaniella defragrans</name>
    <name type="common">Alcaligenes defragrans</name>
    <dbReference type="NCBI Taxonomy" id="75697"/>
    <lineage>
        <taxon>Bacteria</taxon>
        <taxon>Pseudomonadati</taxon>
        <taxon>Pseudomonadota</taxon>
        <taxon>Betaproteobacteria</taxon>
        <taxon>Burkholderiales</taxon>
        <taxon>Alcaligenaceae</taxon>
        <taxon>Castellaniella</taxon>
    </lineage>
</organism>
<dbReference type="AlphaFoldDB" id="A0A7W9WQB7"/>
<gene>
    <name evidence="1" type="ORF">HNR28_002787</name>
</gene>
<reference evidence="1 2" key="1">
    <citation type="submission" date="2020-08" db="EMBL/GenBank/DDBJ databases">
        <title>Genomic Encyclopedia of Type Strains, Phase IV (KMG-IV): sequencing the most valuable type-strain genomes for metagenomic binning, comparative biology and taxonomic classification.</title>
        <authorList>
            <person name="Goeker M."/>
        </authorList>
    </citation>
    <scope>NUCLEOTIDE SEQUENCE [LARGE SCALE GENOMIC DNA]</scope>
    <source>
        <strain evidence="1 2">DSM 12141</strain>
    </source>
</reference>
<name>A0A7W9WQB7_CASDE</name>
<evidence type="ECO:0000313" key="1">
    <source>
        <dbReference type="EMBL" id="MBB6084740.1"/>
    </source>
</evidence>
<evidence type="ECO:0000313" key="2">
    <source>
        <dbReference type="Proteomes" id="UP000541136"/>
    </source>
</evidence>
<dbReference type="EMBL" id="JACHIB010000016">
    <property type="protein sequence ID" value="MBB6084740.1"/>
    <property type="molecule type" value="Genomic_DNA"/>
</dbReference>
<dbReference type="Proteomes" id="UP000541136">
    <property type="component" value="Unassembled WGS sequence"/>
</dbReference>
<comment type="caution">
    <text evidence="1">The sequence shown here is derived from an EMBL/GenBank/DDBJ whole genome shotgun (WGS) entry which is preliminary data.</text>
</comment>
<sequence>MSRILGPGPYKTLTTHDGIDVPFYIVRFDKKGLLQSPETAKEIISVRRHDKLTPWRHGELTPS</sequence>
<accession>A0A7W9WQB7</accession>